<keyword evidence="1" id="KW-0812">Transmembrane</keyword>
<reference evidence="2" key="1">
    <citation type="submission" date="2022-05" db="EMBL/GenBank/DDBJ databases">
        <title>The Musa troglodytarum L. genome provides insights into the mechanism of non-climacteric behaviour and enrichment of carotenoids.</title>
        <authorList>
            <person name="Wang J."/>
        </authorList>
    </citation>
    <scope>NUCLEOTIDE SEQUENCE</scope>
    <source>
        <tissue evidence="2">Leaf</tissue>
    </source>
</reference>
<dbReference type="OrthoDB" id="7694678at2759"/>
<protein>
    <submittedName>
        <fullName evidence="2">ER lumen protein retaining receptor</fullName>
    </submittedName>
</protein>
<sequence>MRGSRRPIYTVAAWVRRQPPKVKAFLGVVAGMAALVFLRFIVHDHDNLFVAAEAVHAIGISVLIYKLTKERTCAVSDSAFASSYISPAVLLVVNLCYGFLLA</sequence>
<name>A0A9E7JQ07_9LILI</name>
<feature type="transmembrane region" description="Helical" evidence="1">
    <location>
        <begin position="24"/>
        <end position="42"/>
    </location>
</feature>
<proteinExistence type="predicted"/>
<feature type="transmembrane region" description="Helical" evidence="1">
    <location>
        <begin position="48"/>
        <end position="67"/>
    </location>
</feature>
<dbReference type="AlphaFoldDB" id="A0A9E7JQ07"/>
<accession>A0A9E7JQ07</accession>
<evidence type="ECO:0000313" key="2">
    <source>
        <dbReference type="EMBL" id="URD89173.1"/>
    </source>
</evidence>
<gene>
    <name evidence="2" type="ORF">MUK42_26843</name>
</gene>
<organism evidence="2 3">
    <name type="scientific">Musa troglodytarum</name>
    <name type="common">fe'i banana</name>
    <dbReference type="NCBI Taxonomy" id="320322"/>
    <lineage>
        <taxon>Eukaryota</taxon>
        <taxon>Viridiplantae</taxon>
        <taxon>Streptophyta</taxon>
        <taxon>Embryophyta</taxon>
        <taxon>Tracheophyta</taxon>
        <taxon>Spermatophyta</taxon>
        <taxon>Magnoliopsida</taxon>
        <taxon>Liliopsida</taxon>
        <taxon>Zingiberales</taxon>
        <taxon>Musaceae</taxon>
        <taxon>Musa</taxon>
    </lineage>
</organism>
<keyword evidence="1" id="KW-1133">Transmembrane helix</keyword>
<dbReference type="Proteomes" id="UP001055439">
    <property type="component" value="Chromosome 2"/>
</dbReference>
<dbReference type="EMBL" id="CP097504">
    <property type="protein sequence ID" value="URD89173.1"/>
    <property type="molecule type" value="Genomic_DNA"/>
</dbReference>
<keyword evidence="2" id="KW-0675">Receptor</keyword>
<feature type="transmembrane region" description="Helical" evidence="1">
    <location>
        <begin position="79"/>
        <end position="100"/>
    </location>
</feature>
<keyword evidence="1" id="KW-0472">Membrane</keyword>
<evidence type="ECO:0000313" key="3">
    <source>
        <dbReference type="Proteomes" id="UP001055439"/>
    </source>
</evidence>
<keyword evidence="3" id="KW-1185">Reference proteome</keyword>
<evidence type="ECO:0000256" key="1">
    <source>
        <dbReference type="SAM" id="Phobius"/>
    </source>
</evidence>